<evidence type="ECO:0000256" key="6">
    <source>
        <dbReference type="ARBA" id="ARBA00022692"/>
    </source>
</evidence>
<dbReference type="Pfam" id="PF02203">
    <property type="entry name" value="TarH"/>
    <property type="match status" value="1"/>
</dbReference>
<dbReference type="InterPro" id="IPR035440">
    <property type="entry name" value="4HB_MCP_dom_sf"/>
</dbReference>
<dbReference type="Pfam" id="PF00672">
    <property type="entry name" value="HAMP"/>
    <property type="match status" value="1"/>
</dbReference>
<proteinExistence type="inferred from homology"/>
<reference evidence="16 17" key="1">
    <citation type="submission" date="2022-12" db="EMBL/GenBank/DDBJ databases">
        <title>Complete genome sequencing of Dickeya lacustris type strain LMG30899.</title>
        <authorList>
            <person name="Dobhal S."/>
            <person name="Arizala D."/>
            <person name="Arif M."/>
        </authorList>
    </citation>
    <scope>NUCLEOTIDE SEQUENCE [LARGE SCALE GENOMIC DNA]</scope>
    <source>
        <strain evidence="16 17">LMG30899</strain>
    </source>
</reference>
<evidence type="ECO:0000256" key="13">
    <source>
        <dbReference type="SAM" id="Phobius"/>
    </source>
</evidence>
<keyword evidence="9 11" id="KW-0807">Transducer</keyword>
<dbReference type="SMART" id="SM00283">
    <property type="entry name" value="MA"/>
    <property type="match status" value="1"/>
</dbReference>
<feature type="domain" description="HAMP" evidence="15">
    <location>
        <begin position="226"/>
        <end position="278"/>
    </location>
</feature>
<gene>
    <name evidence="16" type="ORF">O1Q98_04900</name>
</gene>
<evidence type="ECO:0000256" key="4">
    <source>
        <dbReference type="ARBA" id="ARBA00022500"/>
    </source>
</evidence>
<protein>
    <submittedName>
        <fullName evidence="16">Methyl-accepting chemotaxis protein</fullName>
    </submittedName>
</protein>
<evidence type="ECO:0000259" key="14">
    <source>
        <dbReference type="PROSITE" id="PS50111"/>
    </source>
</evidence>
<dbReference type="SUPFAM" id="SSF47170">
    <property type="entry name" value="Aspartate receptor, ligand-binding domain"/>
    <property type="match status" value="1"/>
</dbReference>
<dbReference type="CDD" id="cd06225">
    <property type="entry name" value="HAMP"/>
    <property type="match status" value="1"/>
</dbReference>
<evidence type="ECO:0000256" key="11">
    <source>
        <dbReference type="PROSITE-ProRule" id="PRU00284"/>
    </source>
</evidence>
<keyword evidence="6 13" id="KW-0812">Transmembrane</keyword>
<dbReference type="InterPro" id="IPR003660">
    <property type="entry name" value="HAMP_dom"/>
</dbReference>
<feature type="transmembrane region" description="Helical" evidence="13">
    <location>
        <begin position="200"/>
        <end position="224"/>
    </location>
</feature>
<evidence type="ECO:0000313" key="16">
    <source>
        <dbReference type="EMBL" id="WFN57537.1"/>
    </source>
</evidence>
<evidence type="ECO:0000256" key="1">
    <source>
        <dbReference type="ARBA" id="ARBA00004429"/>
    </source>
</evidence>
<keyword evidence="2" id="KW-1003">Cell membrane</keyword>
<feature type="domain" description="Methyl-accepting transducer" evidence="14">
    <location>
        <begin position="283"/>
        <end position="512"/>
    </location>
</feature>
<name>A0ABY8GC44_9GAMM</name>
<evidence type="ECO:0000256" key="2">
    <source>
        <dbReference type="ARBA" id="ARBA00022475"/>
    </source>
</evidence>
<evidence type="ECO:0000259" key="15">
    <source>
        <dbReference type="PROSITE" id="PS50885"/>
    </source>
</evidence>
<feature type="region of interest" description="Disordered" evidence="12">
    <location>
        <begin position="539"/>
        <end position="572"/>
    </location>
</feature>
<dbReference type="InterPro" id="IPR004089">
    <property type="entry name" value="MCPsignal_dom"/>
</dbReference>
<evidence type="ECO:0000256" key="10">
    <source>
        <dbReference type="ARBA" id="ARBA00029447"/>
    </source>
</evidence>
<dbReference type="PROSITE" id="PS50885">
    <property type="entry name" value="HAMP"/>
    <property type="match status" value="1"/>
</dbReference>
<dbReference type="SMART" id="SM00304">
    <property type="entry name" value="HAMP"/>
    <property type="match status" value="1"/>
</dbReference>
<dbReference type="PANTHER" id="PTHR43531">
    <property type="entry name" value="PROTEIN ICFG"/>
    <property type="match status" value="1"/>
</dbReference>
<dbReference type="PROSITE" id="PS00538">
    <property type="entry name" value="CHEMOTAXIS_TRANSDUC_1"/>
    <property type="match status" value="1"/>
</dbReference>
<dbReference type="InterPro" id="IPR051310">
    <property type="entry name" value="MCP_chemotaxis"/>
</dbReference>
<comment type="subcellular location">
    <subcellularLocation>
        <location evidence="1">Cell inner membrane</location>
        <topology evidence="1">Multi-pass membrane protein</topology>
    </subcellularLocation>
</comment>
<dbReference type="Pfam" id="PF00015">
    <property type="entry name" value="MCPsignal"/>
    <property type="match status" value="1"/>
</dbReference>
<dbReference type="Gene3D" id="1.20.120.30">
    <property type="entry name" value="Aspartate receptor, ligand-binding domain"/>
    <property type="match status" value="1"/>
</dbReference>
<dbReference type="PANTHER" id="PTHR43531:SF5">
    <property type="entry name" value="METHYL-ACCEPTING CHEMOTAXIS PROTEIN III"/>
    <property type="match status" value="1"/>
</dbReference>
<dbReference type="SMART" id="SM00319">
    <property type="entry name" value="TarH"/>
    <property type="match status" value="1"/>
</dbReference>
<keyword evidence="3" id="KW-0488">Methylation</keyword>
<keyword evidence="17" id="KW-1185">Reference proteome</keyword>
<evidence type="ECO:0000256" key="12">
    <source>
        <dbReference type="SAM" id="MobiDB-lite"/>
    </source>
</evidence>
<sequence>MSKSEQQGKTGILGNLGLVPLFVIILGGIMLLFALAIGTASYFLVRSNQSLDYVTQEIDIRLGLSNSSNHLRTARLLIIQAGAAVRVGDTEVFNSNLKQAEQRIAMSKDAFNVYENRSVRTETDAALEPELNKAYSEYVEKGIMPMLKAAKDGYFEEILNHESEEVRVLDEAYNKPLLKAIAFRTERAKNLNNDAQHQAMLGYTLMAASFIIAVIMTLMTFLFLRGALIKPMNRLVQRIQHIAQGDLTQPDETYGKNEIGILGQNIQQMQASLVHTVATVRDSADSIYQGTTEITAGNTDLSSRTEQQAAAIEQTAASMEQLTATVKQNSDNAHHASQLASNASGKAKQGGEIVENVVNTMNSISGSSRKISEITNVINSIAFQTNILALNAAVEAARAGEQGRGFAVVAGEVRSLAQRSAQAAKEIEGLISESVSLVNSGSALVDKAGQTMHDIVQAVTSVTDIMNEIASASDEQSRGITQVGQAISEMDSVTQQNASLVQQASAAAASLEDQARVLTQAVSAFKLVADSRAYQALASAPSSRGALSKPGLVTPSLAKPKARAGSDNWETF</sequence>
<evidence type="ECO:0000256" key="7">
    <source>
        <dbReference type="ARBA" id="ARBA00022989"/>
    </source>
</evidence>
<comment type="similarity">
    <text evidence="10">Belongs to the methyl-accepting chemotaxis (MCP) protein family.</text>
</comment>
<dbReference type="PROSITE" id="PS50111">
    <property type="entry name" value="CHEMOTAXIS_TRANSDUC_2"/>
    <property type="match status" value="1"/>
</dbReference>
<accession>A0ABY8GC44</accession>
<keyword evidence="8 13" id="KW-0472">Membrane</keyword>
<dbReference type="SUPFAM" id="SSF58104">
    <property type="entry name" value="Methyl-accepting chemotaxis protein (MCP) signaling domain"/>
    <property type="match status" value="1"/>
</dbReference>
<dbReference type="PRINTS" id="PR00260">
    <property type="entry name" value="CHEMTRNSDUCR"/>
</dbReference>
<keyword evidence="5" id="KW-0997">Cell inner membrane</keyword>
<dbReference type="EMBL" id="CP114280">
    <property type="protein sequence ID" value="WFN57537.1"/>
    <property type="molecule type" value="Genomic_DNA"/>
</dbReference>
<dbReference type="Gene3D" id="1.10.287.950">
    <property type="entry name" value="Methyl-accepting chemotaxis protein"/>
    <property type="match status" value="1"/>
</dbReference>
<keyword evidence="7 13" id="KW-1133">Transmembrane helix</keyword>
<feature type="transmembrane region" description="Helical" evidence="13">
    <location>
        <begin position="12"/>
        <end position="45"/>
    </location>
</feature>
<evidence type="ECO:0000313" key="17">
    <source>
        <dbReference type="Proteomes" id="UP001219630"/>
    </source>
</evidence>
<dbReference type="InterPro" id="IPR004090">
    <property type="entry name" value="Chemotax_Me-accpt_rcpt"/>
</dbReference>
<dbReference type="InterPro" id="IPR004091">
    <property type="entry name" value="Chemotax_Me-accpt_rcpt_Me-site"/>
</dbReference>
<organism evidence="16 17">
    <name type="scientific">Dickeya lacustris</name>
    <dbReference type="NCBI Taxonomy" id="2259638"/>
    <lineage>
        <taxon>Bacteria</taxon>
        <taxon>Pseudomonadati</taxon>
        <taxon>Pseudomonadota</taxon>
        <taxon>Gammaproteobacteria</taxon>
        <taxon>Enterobacterales</taxon>
        <taxon>Pectobacteriaceae</taxon>
        <taxon>Dickeya</taxon>
    </lineage>
</organism>
<evidence type="ECO:0000256" key="8">
    <source>
        <dbReference type="ARBA" id="ARBA00023136"/>
    </source>
</evidence>
<evidence type="ECO:0000256" key="5">
    <source>
        <dbReference type="ARBA" id="ARBA00022519"/>
    </source>
</evidence>
<keyword evidence="4" id="KW-0145">Chemotaxis</keyword>
<dbReference type="InterPro" id="IPR003122">
    <property type="entry name" value="Tar_rcpt_lig-bd"/>
</dbReference>
<evidence type="ECO:0000256" key="3">
    <source>
        <dbReference type="ARBA" id="ARBA00022481"/>
    </source>
</evidence>
<evidence type="ECO:0000256" key="9">
    <source>
        <dbReference type="ARBA" id="ARBA00023224"/>
    </source>
</evidence>
<dbReference type="Proteomes" id="UP001219630">
    <property type="component" value="Chromosome"/>
</dbReference>
<dbReference type="CDD" id="cd11386">
    <property type="entry name" value="MCP_signal"/>
    <property type="match status" value="1"/>
</dbReference>